<keyword evidence="2" id="KW-0812">Transmembrane</keyword>
<dbReference type="Proteomes" id="UP000323505">
    <property type="component" value="Unassembled WGS sequence"/>
</dbReference>
<accession>A0A5D3F6A2</accession>
<dbReference type="RefSeq" id="WP_148767448.1">
    <property type="nucleotide sequence ID" value="NZ_VSRQ01000010.1"/>
</dbReference>
<feature type="region of interest" description="Disordered" evidence="1">
    <location>
        <begin position="207"/>
        <end position="241"/>
    </location>
</feature>
<feature type="transmembrane region" description="Helical" evidence="2">
    <location>
        <begin position="23"/>
        <end position="46"/>
    </location>
</feature>
<keyword evidence="2" id="KW-0472">Membrane</keyword>
<dbReference type="EMBL" id="VSRQ01000010">
    <property type="protein sequence ID" value="TYK43703.1"/>
    <property type="molecule type" value="Genomic_DNA"/>
</dbReference>
<organism evidence="3 4">
    <name type="scientific">Actinomadura decatromicini</name>
    <dbReference type="NCBI Taxonomy" id="2604572"/>
    <lineage>
        <taxon>Bacteria</taxon>
        <taxon>Bacillati</taxon>
        <taxon>Actinomycetota</taxon>
        <taxon>Actinomycetes</taxon>
        <taxon>Streptosporangiales</taxon>
        <taxon>Thermomonosporaceae</taxon>
        <taxon>Actinomadura</taxon>
    </lineage>
</organism>
<keyword evidence="2" id="KW-1133">Transmembrane helix</keyword>
<dbReference type="AlphaFoldDB" id="A0A5D3F6A2"/>
<proteinExistence type="predicted"/>
<protein>
    <recommendedName>
        <fullName evidence="5">DUF4352 domain-containing protein</fullName>
    </recommendedName>
</protein>
<evidence type="ECO:0000256" key="1">
    <source>
        <dbReference type="SAM" id="MobiDB-lite"/>
    </source>
</evidence>
<evidence type="ECO:0000256" key="2">
    <source>
        <dbReference type="SAM" id="Phobius"/>
    </source>
</evidence>
<evidence type="ECO:0000313" key="4">
    <source>
        <dbReference type="Proteomes" id="UP000323505"/>
    </source>
</evidence>
<reference evidence="3 4" key="1">
    <citation type="submission" date="2019-08" db="EMBL/GenBank/DDBJ databases">
        <title>Actinomadura sp. nov. CYP1-5 isolated from mountain soil.</title>
        <authorList>
            <person name="Songsumanus A."/>
            <person name="Kuncharoen N."/>
            <person name="Kudo T."/>
            <person name="Yuki M."/>
            <person name="Igarashi Y."/>
            <person name="Tanasupawat S."/>
        </authorList>
    </citation>
    <scope>NUCLEOTIDE SEQUENCE [LARGE SCALE GENOMIC DNA]</scope>
    <source>
        <strain evidence="3 4">CYP1-5</strain>
    </source>
</reference>
<gene>
    <name evidence="3" type="ORF">FXF68_36760</name>
</gene>
<evidence type="ECO:0000313" key="3">
    <source>
        <dbReference type="EMBL" id="TYK43703.1"/>
    </source>
</evidence>
<sequence length="241" mass="25859">MQSYGPVPPPSPPPPGGRGIKRWAVPLAVGCAVAVLVPVLWVTGGFKETPKEPVKRPGRPLDLGLFDVTVRDARIGLATATFGSAKERFLIVRMRVVNKGEETEPLGLGGLSDGVSALTRAGKWLRPERIEGVAAGSKTDVVQPGLPVEASAMWKMGPADAPRKLTVGLREWKYGHGFTDSTFNWTVDREDETLVGRLTLDVAALPQPPATWTPIPRPSATRTPAVRPSVARTPRPTGSRR</sequence>
<name>A0A5D3F6A2_9ACTN</name>
<evidence type="ECO:0008006" key="5">
    <source>
        <dbReference type="Google" id="ProtNLM"/>
    </source>
</evidence>
<feature type="compositionally biased region" description="Pro residues" evidence="1">
    <location>
        <begin position="207"/>
        <end position="217"/>
    </location>
</feature>
<keyword evidence="4" id="KW-1185">Reference proteome</keyword>
<comment type="caution">
    <text evidence="3">The sequence shown here is derived from an EMBL/GenBank/DDBJ whole genome shotgun (WGS) entry which is preliminary data.</text>
</comment>